<sequence length="310" mass="33996">MRVQSLMKALAVCAVVGGMPALAQAEESKAPIIIALHDWTGQHITSHIAGELLKAKGYKVDYVTIDYLTGLTAMENGDVTVMTELWATTAGDAMKASDATGKTENLGPLGPAAKEEWWYPLYMKEKCPGLPDWKALLKCGEAFSAPETAPKGRYLGMEATWGGHDPERIEALGLPFVAVDAGTESAMFAELKSAYERKAPIMLWVYSPHWVPSVFQGEWVQFPEYEAACYTDPKWGINPDKAFDCGKPHGEIFKYTSADTKTKWPGAYAVLKKLKVDGPELNLMVKEVDVDGKNLDEVVAAYVAKHKGEY</sequence>
<reference evidence="3 4" key="1">
    <citation type="submission" date="2017-08" db="EMBL/GenBank/DDBJ databases">
        <title>Infants hospitalized years apart are colonized by the same room-sourced microbial strains.</title>
        <authorList>
            <person name="Brooks B."/>
            <person name="Olm M.R."/>
            <person name="Firek B.A."/>
            <person name="Baker R."/>
            <person name="Thomas B.C."/>
            <person name="Morowitz M.J."/>
            <person name="Banfield J.F."/>
        </authorList>
    </citation>
    <scope>NUCLEOTIDE SEQUENCE [LARGE SCALE GENOMIC DNA]</scope>
    <source>
        <strain evidence="3">S2_005_001_R2_27</strain>
    </source>
</reference>
<protein>
    <submittedName>
        <fullName evidence="3">ABC transporter</fullName>
    </submittedName>
</protein>
<gene>
    <name evidence="3" type="ORF">DI549_09005</name>
</gene>
<dbReference type="Proteomes" id="UP000248887">
    <property type="component" value="Unassembled WGS sequence"/>
</dbReference>
<dbReference type="InterPro" id="IPR007210">
    <property type="entry name" value="ABC_Gly_betaine_transp_sub-bd"/>
</dbReference>
<name>A0A2W5SJU6_ANCNO</name>
<feature type="chain" id="PRO_5016008091" evidence="1">
    <location>
        <begin position="26"/>
        <end position="310"/>
    </location>
</feature>
<evidence type="ECO:0000313" key="3">
    <source>
        <dbReference type="EMBL" id="PZQ83147.1"/>
    </source>
</evidence>
<dbReference type="GO" id="GO:0043190">
    <property type="term" value="C:ATP-binding cassette (ABC) transporter complex"/>
    <property type="evidence" value="ECO:0007669"/>
    <property type="project" value="InterPro"/>
</dbReference>
<dbReference type="CDD" id="cd13643">
    <property type="entry name" value="PBP2_BCP_2"/>
    <property type="match status" value="1"/>
</dbReference>
<dbReference type="Gene3D" id="3.40.190.10">
    <property type="entry name" value="Periplasmic binding protein-like II"/>
    <property type="match status" value="1"/>
</dbReference>
<comment type="caution">
    <text evidence="3">The sequence shown here is derived from an EMBL/GenBank/DDBJ whole genome shotgun (WGS) entry which is preliminary data.</text>
</comment>
<dbReference type="EMBL" id="QFQD01000023">
    <property type="protein sequence ID" value="PZQ83147.1"/>
    <property type="molecule type" value="Genomic_DNA"/>
</dbReference>
<organism evidence="3 4">
    <name type="scientific">Ancylobacter novellus</name>
    <name type="common">Thiobacillus novellus</name>
    <dbReference type="NCBI Taxonomy" id="921"/>
    <lineage>
        <taxon>Bacteria</taxon>
        <taxon>Pseudomonadati</taxon>
        <taxon>Pseudomonadota</taxon>
        <taxon>Alphaproteobacteria</taxon>
        <taxon>Hyphomicrobiales</taxon>
        <taxon>Xanthobacteraceae</taxon>
        <taxon>Ancylobacter</taxon>
    </lineage>
</organism>
<feature type="signal peptide" evidence="1">
    <location>
        <begin position="1"/>
        <end position="25"/>
    </location>
</feature>
<keyword evidence="1" id="KW-0732">Signal</keyword>
<dbReference type="GO" id="GO:0022857">
    <property type="term" value="F:transmembrane transporter activity"/>
    <property type="evidence" value="ECO:0007669"/>
    <property type="project" value="InterPro"/>
</dbReference>
<accession>A0A2W5SJU6</accession>
<dbReference type="AlphaFoldDB" id="A0A2W5SJU6"/>
<dbReference type="Pfam" id="PF04069">
    <property type="entry name" value="OpuAC"/>
    <property type="match status" value="1"/>
</dbReference>
<proteinExistence type="predicted"/>
<feature type="domain" description="ABC-type glycine betaine transport system substrate-binding" evidence="2">
    <location>
        <begin position="31"/>
        <end position="305"/>
    </location>
</feature>
<dbReference type="Gene3D" id="3.40.190.100">
    <property type="entry name" value="Glycine betaine-binding periplasmic protein, domain 2"/>
    <property type="match status" value="1"/>
</dbReference>
<evidence type="ECO:0000313" key="4">
    <source>
        <dbReference type="Proteomes" id="UP000248887"/>
    </source>
</evidence>
<evidence type="ECO:0000256" key="1">
    <source>
        <dbReference type="SAM" id="SignalP"/>
    </source>
</evidence>
<dbReference type="SUPFAM" id="SSF53850">
    <property type="entry name" value="Periplasmic binding protein-like II"/>
    <property type="match status" value="1"/>
</dbReference>
<evidence type="ECO:0000259" key="2">
    <source>
        <dbReference type="Pfam" id="PF04069"/>
    </source>
</evidence>